<dbReference type="EMBL" id="JAPQKR010000015">
    <property type="protein sequence ID" value="KAJ5195519.1"/>
    <property type="molecule type" value="Genomic_DNA"/>
</dbReference>
<comment type="caution">
    <text evidence="2">The sequence shown here is derived from an EMBL/GenBank/DDBJ whole genome shotgun (WGS) entry which is preliminary data.</text>
</comment>
<name>A0A9W9MBA4_9EURO</name>
<organism evidence="2 3">
    <name type="scientific">Penicillium cinerascens</name>
    <dbReference type="NCBI Taxonomy" id="70096"/>
    <lineage>
        <taxon>Eukaryota</taxon>
        <taxon>Fungi</taxon>
        <taxon>Dikarya</taxon>
        <taxon>Ascomycota</taxon>
        <taxon>Pezizomycotina</taxon>
        <taxon>Eurotiomycetes</taxon>
        <taxon>Eurotiomycetidae</taxon>
        <taxon>Eurotiales</taxon>
        <taxon>Aspergillaceae</taxon>
        <taxon>Penicillium</taxon>
    </lineage>
</organism>
<reference evidence="2" key="1">
    <citation type="submission" date="2022-12" db="EMBL/GenBank/DDBJ databases">
        <authorList>
            <person name="Petersen C."/>
        </authorList>
    </citation>
    <scope>NUCLEOTIDE SEQUENCE</scope>
    <source>
        <strain evidence="2">IBT 15544</strain>
    </source>
</reference>
<dbReference type="InterPro" id="IPR047092">
    <property type="entry name" value="AFUB_07903/YDR124W-like_hel"/>
</dbReference>
<dbReference type="InterPro" id="IPR021264">
    <property type="entry name" value="AFUB_079030/YDR124W-like"/>
</dbReference>
<dbReference type="OrthoDB" id="5338458at2759"/>
<evidence type="ECO:0000313" key="3">
    <source>
        <dbReference type="Proteomes" id="UP001150904"/>
    </source>
</evidence>
<dbReference type="PANTHER" id="PTHR36102">
    <property type="entry name" value="CHROMOSOME 10, WHOLE GENOME SHOTGUN SEQUENCE"/>
    <property type="match status" value="1"/>
</dbReference>
<keyword evidence="3" id="KW-1185">Reference proteome</keyword>
<accession>A0A9W9MBA4</accession>
<dbReference type="Pfam" id="PF11001">
    <property type="entry name" value="AFUB_07903_YDR124W_hel"/>
    <property type="match status" value="1"/>
</dbReference>
<proteinExistence type="predicted"/>
<dbReference type="AlphaFoldDB" id="A0A9W9MBA4"/>
<evidence type="ECO:0000259" key="1">
    <source>
        <dbReference type="Pfam" id="PF11001"/>
    </source>
</evidence>
<dbReference type="GeneID" id="83183320"/>
<sequence length="190" mass="21720">MSPSISEPAIFSARIIASAYSAWISKPRASLQRHGEPWTEERVVSVQTATLPVNDKILLCQHYEEIFENLQQRNYRVIAKVYLRLVEPFKQIRFRYSGKKTVAGKTQQSSPEETNHRLEWVTGSPTAFARPNHCEEIEGCGAVYSAVSISPKERLQLLDELYRVKEIEERFLDADPDMISLNVPMDSYAS</sequence>
<dbReference type="PANTHER" id="PTHR36102:SF1">
    <property type="entry name" value="YDR124W-LIKE HELICAL BUNDLE DOMAIN-CONTAINING PROTEIN"/>
    <property type="match status" value="1"/>
</dbReference>
<feature type="domain" description="Subtelomeric hrmA-associated cluster protein AFUB-079030/YDR124W-like helical bundle" evidence="1">
    <location>
        <begin position="54"/>
        <end position="101"/>
    </location>
</feature>
<dbReference type="Proteomes" id="UP001150904">
    <property type="component" value="Unassembled WGS sequence"/>
</dbReference>
<reference evidence="2" key="2">
    <citation type="journal article" date="2023" name="IMA Fungus">
        <title>Comparative genomic study of the Penicillium genus elucidates a diverse pangenome and 15 lateral gene transfer events.</title>
        <authorList>
            <person name="Petersen C."/>
            <person name="Sorensen T."/>
            <person name="Nielsen M.R."/>
            <person name="Sondergaard T.E."/>
            <person name="Sorensen J.L."/>
            <person name="Fitzpatrick D.A."/>
            <person name="Frisvad J.C."/>
            <person name="Nielsen K.L."/>
        </authorList>
    </citation>
    <scope>NUCLEOTIDE SEQUENCE</scope>
    <source>
        <strain evidence="2">IBT 15544</strain>
    </source>
</reference>
<evidence type="ECO:0000313" key="2">
    <source>
        <dbReference type="EMBL" id="KAJ5195519.1"/>
    </source>
</evidence>
<gene>
    <name evidence="2" type="ORF">N7498_008957</name>
</gene>
<protein>
    <recommendedName>
        <fullName evidence="1">Subtelomeric hrmA-associated cluster protein AFUB-079030/YDR124W-like helical bundle domain-containing protein</fullName>
    </recommendedName>
</protein>
<dbReference type="RefSeq" id="XP_058306007.1">
    <property type="nucleotide sequence ID" value="XM_058456019.1"/>
</dbReference>